<dbReference type="AlphaFoldDB" id="A0A1J9Q8P3"/>
<keyword evidence="4" id="KW-1185">Reference proteome</keyword>
<dbReference type="SUPFAM" id="SSF51430">
    <property type="entry name" value="NAD(P)-linked oxidoreductase"/>
    <property type="match status" value="1"/>
</dbReference>
<dbReference type="Pfam" id="PF00248">
    <property type="entry name" value="Aldo_ket_red"/>
    <property type="match status" value="1"/>
</dbReference>
<evidence type="ECO:0000259" key="2">
    <source>
        <dbReference type="Pfam" id="PF00248"/>
    </source>
</evidence>
<feature type="domain" description="NADP-dependent oxidoreductase" evidence="2">
    <location>
        <begin position="55"/>
        <end position="147"/>
    </location>
</feature>
<dbReference type="GO" id="GO:0016491">
    <property type="term" value="F:oxidoreductase activity"/>
    <property type="evidence" value="ECO:0007669"/>
    <property type="project" value="UniProtKB-KW"/>
</dbReference>
<accession>A0A1J9Q8P3</accession>
<protein>
    <recommendedName>
        <fullName evidence="2">NADP-dependent oxidoreductase domain-containing protein</fullName>
    </recommendedName>
</protein>
<evidence type="ECO:0000313" key="4">
    <source>
        <dbReference type="Proteomes" id="UP000182235"/>
    </source>
</evidence>
<name>A0A1J9Q8P3_9EURO</name>
<dbReference type="Proteomes" id="UP000182235">
    <property type="component" value="Unassembled WGS sequence"/>
</dbReference>
<comment type="caution">
    <text evidence="3">The sequence shown here is derived from an EMBL/GenBank/DDBJ whole genome shotgun (WGS) entry which is preliminary data.</text>
</comment>
<dbReference type="InterPro" id="IPR036812">
    <property type="entry name" value="NAD(P)_OxRdtase_dom_sf"/>
</dbReference>
<dbReference type="OrthoDB" id="37537at2759"/>
<dbReference type="VEuPathDB" id="FungiDB:AJ78_07702"/>
<reference evidence="3 4" key="1">
    <citation type="submission" date="2015-07" db="EMBL/GenBank/DDBJ databases">
        <title>Emmonsia species relationships and genome sequence.</title>
        <authorList>
            <consortium name="The Broad Institute Genomics Platform"/>
            <person name="Cuomo C.A."/>
            <person name="Munoz J.F."/>
            <person name="Imamovic A."/>
            <person name="Priest M.E."/>
            <person name="Young S."/>
            <person name="Clay O.K."/>
            <person name="McEwen J.G."/>
        </authorList>
    </citation>
    <scope>NUCLEOTIDE SEQUENCE [LARGE SCALE GENOMIC DNA]</scope>
    <source>
        <strain evidence="3 4">UAMH 9510</strain>
    </source>
</reference>
<dbReference type="EMBL" id="LGRN01000530">
    <property type="protein sequence ID" value="OJD11557.1"/>
    <property type="molecule type" value="Genomic_DNA"/>
</dbReference>
<dbReference type="STRING" id="1447872.A0A1J9Q8P3"/>
<keyword evidence="1" id="KW-0560">Oxidoreductase</keyword>
<organism evidence="3 4">
    <name type="scientific">Emergomyces pasteurianus Ep9510</name>
    <dbReference type="NCBI Taxonomy" id="1447872"/>
    <lineage>
        <taxon>Eukaryota</taxon>
        <taxon>Fungi</taxon>
        <taxon>Dikarya</taxon>
        <taxon>Ascomycota</taxon>
        <taxon>Pezizomycotina</taxon>
        <taxon>Eurotiomycetes</taxon>
        <taxon>Eurotiomycetidae</taxon>
        <taxon>Onygenales</taxon>
        <taxon>Ajellomycetaceae</taxon>
        <taxon>Emergomyces</taxon>
    </lineage>
</organism>
<proteinExistence type="predicted"/>
<dbReference type="Gene3D" id="3.20.20.100">
    <property type="entry name" value="NADP-dependent oxidoreductase domain"/>
    <property type="match status" value="1"/>
</dbReference>
<evidence type="ECO:0000313" key="3">
    <source>
        <dbReference type="EMBL" id="OJD11557.1"/>
    </source>
</evidence>
<gene>
    <name evidence="3" type="ORF">AJ78_07702</name>
</gene>
<evidence type="ECO:0000256" key="1">
    <source>
        <dbReference type="ARBA" id="ARBA00023002"/>
    </source>
</evidence>
<sequence length="147" mass="16025">MVDFFQKDYLNHTPYIPNLIKQAAAHKTIKTSATTITKCPTIAGKEVGPTGYGVMAISLGANLWSGGELYGTVQHNSLHILHNYFAKHPEKADKAFLRMNGALIPGQLAPDGSEENIRRSVDECLRVLGGVKEVDLSNVHGWAQNTP</sequence>
<dbReference type="InterPro" id="IPR023210">
    <property type="entry name" value="NADP_OxRdtase_dom"/>
</dbReference>